<dbReference type="AlphaFoldDB" id="A0A8F9XK50"/>
<dbReference type="InterPro" id="IPR000515">
    <property type="entry name" value="MetI-like"/>
</dbReference>
<dbReference type="PROSITE" id="PS50928">
    <property type="entry name" value="ABC_TM1"/>
    <property type="match status" value="1"/>
</dbReference>
<dbReference type="KEGG" id="ole:K0B96_01625"/>
<keyword evidence="2 7" id="KW-0813">Transport</keyword>
<feature type="transmembrane region" description="Helical" evidence="7">
    <location>
        <begin position="142"/>
        <end position="165"/>
    </location>
</feature>
<keyword evidence="10" id="KW-1185">Reference proteome</keyword>
<comment type="similarity">
    <text evidence="7">Belongs to the binding-protein-dependent transport system permease family.</text>
</comment>
<feature type="transmembrane region" description="Helical" evidence="7">
    <location>
        <begin position="186"/>
        <end position="211"/>
    </location>
</feature>
<sequence length="280" mass="31516">MKSAVFSIRGRRDWPKHLIILAFLSIELFPLYMMFQVSFKDNATFIRNPWLPTNPTFWHWENWVFAVKLILPYIANTIFVAVTGTAATLAFAVCASYFFARRRMPLSGLLWYAFLVLMLLPSVANIVPLFTLLRELSLLNTLSALIIVSVAGGQVFNIFVLRGFIEDLPKDLFEAAEIDGAGHLQQVLHVVLPQCAPILGTLGILAFLGIWNDFLLPLIVLRDKQLFTLGVGLVYLDGEYVKQWGQIMASYFLAAVPLIILFLFSMRLFVRGLSQGAIKG</sequence>
<dbReference type="SUPFAM" id="SSF161098">
    <property type="entry name" value="MetI-like"/>
    <property type="match status" value="1"/>
</dbReference>
<dbReference type="GO" id="GO:0005886">
    <property type="term" value="C:plasma membrane"/>
    <property type="evidence" value="ECO:0007669"/>
    <property type="project" value="UniProtKB-SubCell"/>
</dbReference>
<evidence type="ECO:0000313" key="10">
    <source>
        <dbReference type="Proteomes" id="UP000825051"/>
    </source>
</evidence>
<evidence type="ECO:0000313" key="9">
    <source>
        <dbReference type="EMBL" id="QYM79343.1"/>
    </source>
</evidence>
<gene>
    <name evidence="9" type="ORF">K0B96_01625</name>
</gene>
<keyword evidence="5 7" id="KW-1133">Transmembrane helix</keyword>
<evidence type="ECO:0000256" key="3">
    <source>
        <dbReference type="ARBA" id="ARBA00022475"/>
    </source>
</evidence>
<feature type="transmembrane region" description="Helical" evidence="7">
    <location>
        <begin position="73"/>
        <end position="100"/>
    </location>
</feature>
<protein>
    <submittedName>
        <fullName evidence="9">Carbohydrate ABC transporter permease</fullName>
    </submittedName>
</protein>
<proteinExistence type="inferred from homology"/>
<keyword evidence="4 7" id="KW-0812">Transmembrane</keyword>
<dbReference type="PANTHER" id="PTHR43744">
    <property type="entry name" value="ABC TRANSPORTER PERMEASE PROTEIN MG189-RELATED-RELATED"/>
    <property type="match status" value="1"/>
</dbReference>
<dbReference type="RefSeq" id="WP_220163094.1">
    <property type="nucleotide sequence ID" value="NZ_CP080507.1"/>
</dbReference>
<dbReference type="Pfam" id="PF00528">
    <property type="entry name" value="BPD_transp_1"/>
    <property type="match status" value="1"/>
</dbReference>
<feature type="transmembrane region" description="Helical" evidence="7">
    <location>
        <begin position="248"/>
        <end position="270"/>
    </location>
</feature>
<evidence type="ECO:0000259" key="8">
    <source>
        <dbReference type="PROSITE" id="PS50928"/>
    </source>
</evidence>
<feature type="transmembrane region" description="Helical" evidence="7">
    <location>
        <begin position="18"/>
        <end position="35"/>
    </location>
</feature>
<dbReference type="CDD" id="cd06261">
    <property type="entry name" value="TM_PBP2"/>
    <property type="match status" value="1"/>
</dbReference>
<dbReference type="Gene3D" id="1.10.3720.10">
    <property type="entry name" value="MetI-like"/>
    <property type="match status" value="1"/>
</dbReference>
<dbReference type="PANTHER" id="PTHR43744:SF12">
    <property type="entry name" value="ABC TRANSPORTER PERMEASE PROTEIN MG189-RELATED"/>
    <property type="match status" value="1"/>
</dbReference>
<dbReference type="InterPro" id="IPR035906">
    <property type="entry name" value="MetI-like_sf"/>
</dbReference>
<reference evidence="9" key="1">
    <citation type="submission" date="2021-08" db="EMBL/GenBank/DDBJ databases">
        <title>Genome of a novel bacterium of the phylum Verrucomicrobia, Oleiharenicola sp. KSB-15.</title>
        <authorList>
            <person name="Chung J.-H."/>
            <person name="Ahn J.-H."/>
            <person name="Yoon Y."/>
            <person name="Kim D.-Y."/>
            <person name="An S.-H."/>
            <person name="Park I."/>
            <person name="Yeon J."/>
        </authorList>
    </citation>
    <scope>NUCLEOTIDE SEQUENCE</scope>
    <source>
        <strain evidence="9">KSB-15</strain>
    </source>
</reference>
<dbReference type="EMBL" id="CP080507">
    <property type="protein sequence ID" value="QYM79343.1"/>
    <property type="molecule type" value="Genomic_DNA"/>
</dbReference>
<keyword evidence="6 7" id="KW-0472">Membrane</keyword>
<name>A0A8F9XK50_9BACT</name>
<evidence type="ECO:0000256" key="1">
    <source>
        <dbReference type="ARBA" id="ARBA00004651"/>
    </source>
</evidence>
<comment type="subcellular location">
    <subcellularLocation>
        <location evidence="1 7">Cell membrane</location>
        <topology evidence="1 7">Multi-pass membrane protein</topology>
    </subcellularLocation>
</comment>
<evidence type="ECO:0000256" key="7">
    <source>
        <dbReference type="RuleBase" id="RU363032"/>
    </source>
</evidence>
<feature type="transmembrane region" description="Helical" evidence="7">
    <location>
        <begin position="109"/>
        <end position="130"/>
    </location>
</feature>
<dbReference type="GO" id="GO:0055085">
    <property type="term" value="P:transmembrane transport"/>
    <property type="evidence" value="ECO:0007669"/>
    <property type="project" value="InterPro"/>
</dbReference>
<organism evidence="9 10">
    <name type="scientific">Horticoccus luteus</name>
    <dbReference type="NCBI Taxonomy" id="2862869"/>
    <lineage>
        <taxon>Bacteria</taxon>
        <taxon>Pseudomonadati</taxon>
        <taxon>Verrucomicrobiota</taxon>
        <taxon>Opitutia</taxon>
        <taxon>Opitutales</taxon>
        <taxon>Opitutaceae</taxon>
        <taxon>Horticoccus</taxon>
    </lineage>
</organism>
<dbReference type="Proteomes" id="UP000825051">
    <property type="component" value="Chromosome"/>
</dbReference>
<feature type="domain" description="ABC transmembrane type-1" evidence="8">
    <location>
        <begin position="74"/>
        <end position="265"/>
    </location>
</feature>
<keyword evidence="3" id="KW-1003">Cell membrane</keyword>
<accession>A0A8F9XK50</accession>
<evidence type="ECO:0000256" key="4">
    <source>
        <dbReference type="ARBA" id="ARBA00022692"/>
    </source>
</evidence>
<evidence type="ECO:0000256" key="5">
    <source>
        <dbReference type="ARBA" id="ARBA00022989"/>
    </source>
</evidence>
<evidence type="ECO:0000256" key="6">
    <source>
        <dbReference type="ARBA" id="ARBA00023136"/>
    </source>
</evidence>
<evidence type="ECO:0000256" key="2">
    <source>
        <dbReference type="ARBA" id="ARBA00022448"/>
    </source>
</evidence>